<dbReference type="PANTHER" id="PTHR11787:SF4">
    <property type="entry name" value="CHM, RAB ESCORT PROTEIN 1"/>
    <property type="match status" value="1"/>
</dbReference>
<dbReference type="Pfam" id="PF00996">
    <property type="entry name" value="GDI"/>
    <property type="match status" value="2"/>
</dbReference>
<dbReference type="GeneID" id="83197269"/>
<comment type="caution">
    <text evidence="3">The sequence shown here is derived from an EMBL/GenBank/DDBJ whole genome shotgun (WGS) entry which is preliminary data.</text>
</comment>
<dbReference type="RefSeq" id="XP_058335997.1">
    <property type="nucleotide sequence ID" value="XM_058469966.1"/>
</dbReference>
<dbReference type="Gene3D" id="1.10.405.10">
    <property type="entry name" value="Guanine Nucleotide Dissociation Inhibitor, domain 1"/>
    <property type="match status" value="1"/>
</dbReference>
<dbReference type="PIRSF" id="PIRSF037514">
    <property type="entry name" value="Rab_ger_ger_transf_A_fun"/>
    <property type="match status" value="1"/>
</dbReference>
<dbReference type="GO" id="GO:0016192">
    <property type="term" value="P:vesicle-mediated transport"/>
    <property type="evidence" value="ECO:0007669"/>
    <property type="project" value="TreeGrafter"/>
</dbReference>
<dbReference type="GO" id="GO:0005829">
    <property type="term" value="C:cytosol"/>
    <property type="evidence" value="ECO:0007669"/>
    <property type="project" value="TreeGrafter"/>
</dbReference>
<reference evidence="3" key="2">
    <citation type="journal article" date="2023" name="IMA Fungus">
        <title>Comparative genomic study of the Penicillium genus elucidates a diverse pangenome and 15 lateral gene transfer events.</title>
        <authorList>
            <person name="Petersen C."/>
            <person name="Sorensen T."/>
            <person name="Nielsen M.R."/>
            <person name="Sondergaard T.E."/>
            <person name="Sorensen J.L."/>
            <person name="Fitzpatrick D.A."/>
            <person name="Frisvad J.C."/>
            <person name="Nielsen K.L."/>
        </authorList>
    </citation>
    <scope>NUCLEOTIDE SEQUENCE</scope>
    <source>
        <strain evidence="3">IBT 19713</strain>
    </source>
</reference>
<dbReference type="SUPFAM" id="SSF54373">
    <property type="entry name" value="FAD-linked reductases, C-terminal domain"/>
    <property type="match status" value="1"/>
</dbReference>
<dbReference type="EMBL" id="JAPQKS010000001">
    <property type="protein sequence ID" value="KAJ5249218.1"/>
    <property type="molecule type" value="Genomic_DNA"/>
</dbReference>
<dbReference type="AlphaFoldDB" id="A0A9W9PMG1"/>
<dbReference type="GO" id="GO:0005634">
    <property type="term" value="C:nucleus"/>
    <property type="evidence" value="ECO:0007669"/>
    <property type="project" value="TreeGrafter"/>
</dbReference>
<dbReference type="InterPro" id="IPR036188">
    <property type="entry name" value="FAD/NAD-bd_sf"/>
</dbReference>
<keyword evidence="4" id="KW-1185">Reference proteome</keyword>
<dbReference type="GO" id="GO:0005092">
    <property type="term" value="F:GDP-dissociation inhibitor activity"/>
    <property type="evidence" value="ECO:0007669"/>
    <property type="project" value="UniProtKB-UniRule"/>
</dbReference>
<evidence type="ECO:0000313" key="3">
    <source>
        <dbReference type="EMBL" id="KAJ5249218.1"/>
    </source>
</evidence>
<evidence type="ECO:0000313" key="4">
    <source>
        <dbReference type="Proteomes" id="UP001150941"/>
    </source>
</evidence>
<accession>A0A9W9PMG1</accession>
<dbReference type="PRINTS" id="PR00891">
    <property type="entry name" value="RABGDIREP"/>
</dbReference>
<proteinExistence type="inferred from homology"/>
<sequence>METLAQTSWDVIIAGTDLAQSLLALALSRSGKKILHLDQNQYYGGSEAAFSLDEAQEWMNSVNQRRGRSPFEDVEILSYQHSQDPAQLASDPPKLAASRAYTLSLSPYFLYTRSALISALLSSKVYRQLEFMAMGSWWIYTPDSLASDGDDPVATRAFHRVPGNREDVFADKHISMKSKRALMRFLRHISKSEDEAPEEAAAEDLSVPFGQYLSSNFSVPEDLHDPLISLSLSQLSRQETTASYAVPRVKRHLASIGSLGPGFGGVVSKYGCGSEILQVACRASAVGGGVYALDTGVQKITDETSEDEYPVEVHLSNGEKLRSKFVVGSAWTLSADTPELFGSKVARSVSVVSSDFASLFPVTVEGAPVPASALLMFPGDKLNSPQSPPVYLQIHSSDTGDCPRQQSIIYGGVSVPGPEGQALLESAVNKLIQAEGPKAIILWSLRYTQLGRLSNDGTPLDIAFEDDLLDTVKESWLKVAGDVDPNDFMIFDDREGTSDE</sequence>
<dbReference type="InterPro" id="IPR017230">
    <property type="entry name" value="Mrs6"/>
</dbReference>
<evidence type="ECO:0000256" key="1">
    <source>
        <dbReference type="ARBA" id="ARBA00005593"/>
    </source>
</evidence>
<gene>
    <name evidence="3" type="ORF">N7468_000669</name>
</gene>
<comment type="similarity">
    <text evidence="1 2">Belongs to the Rab GDI family.</text>
</comment>
<evidence type="ECO:0000256" key="2">
    <source>
        <dbReference type="PIRNR" id="PIRNR037514"/>
    </source>
</evidence>
<dbReference type="InterPro" id="IPR018203">
    <property type="entry name" value="GDP_dissociation_inhibitor"/>
</dbReference>
<dbReference type="Gene3D" id="3.30.519.10">
    <property type="entry name" value="Guanine Nucleotide Dissociation Inhibitor, domain 2"/>
    <property type="match status" value="1"/>
</dbReference>
<dbReference type="GO" id="GO:0007264">
    <property type="term" value="P:small GTPase-mediated signal transduction"/>
    <property type="evidence" value="ECO:0007669"/>
    <property type="project" value="UniProtKB-UniRule"/>
</dbReference>
<protein>
    <recommendedName>
        <fullName evidence="2">Rab proteins geranylgeranyltransferase</fullName>
    </recommendedName>
</protein>
<name>A0A9W9PMG1_9EURO</name>
<dbReference type="GO" id="GO:0005968">
    <property type="term" value="C:Rab-protein geranylgeranyltransferase complex"/>
    <property type="evidence" value="ECO:0007669"/>
    <property type="project" value="TreeGrafter"/>
</dbReference>
<dbReference type="OrthoDB" id="1923006at2759"/>
<reference evidence="3" key="1">
    <citation type="submission" date="2022-11" db="EMBL/GenBank/DDBJ databases">
        <authorList>
            <person name="Petersen C."/>
        </authorList>
    </citation>
    <scope>NUCLEOTIDE SEQUENCE</scope>
    <source>
        <strain evidence="3">IBT 19713</strain>
    </source>
</reference>
<dbReference type="Gene3D" id="3.50.50.60">
    <property type="entry name" value="FAD/NAD(P)-binding domain"/>
    <property type="match status" value="1"/>
</dbReference>
<organism evidence="3 4">
    <name type="scientific">Penicillium chermesinum</name>
    <dbReference type="NCBI Taxonomy" id="63820"/>
    <lineage>
        <taxon>Eukaryota</taxon>
        <taxon>Fungi</taxon>
        <taxon>Dikarya</taxon>
        <taxon>Ascomycota</taxon>
        <taxon>Pezizomycotina</taxon>
        <taxon>Eurotiomycetes</taxon>
        <taxon>Eurotiomycetidae</taxon>
        <taxon>Eurotiales</taxon>
        <taxon>Aspergillaceae</taxon>
        <taxon>Penicillium</taxon>
    </lineage>
</organism>
<dbReference type="Proteomes" id="UP001150941">
    <property type="component" value="Unassembled WGS sequence"/>
</dbReference>
<dbReference type="SUPFAM" id="SSF51905">
    <property type="entry name" value="FAD/NAD(P)-binding domain"/>
    <property type="match status" value="1"/>
</dbReference>
<dbReference type="PANTHER" id="PTHR11787">
    <property type="entry name" value="RAB GDP-DISSOCIATION INHIBITOR"/>
    <property type="match status" value="1"/>
</dbReference>